<organism evidence="1 2">
    <name type="scientific">Spiromyces aspiralis</name>
    <dbReference type="NCBI Taxonomy" id="68401"/>
    <lineage>
        <taxon>Eukaryota</taxon>
        <taxon>Fungi</taxon>
        <taxon>Fungi incertae sedis</taxon>
        <taxon>Zoopagomycota</taxon>
        <taxon>Kickxellomycotina</taxon>
        <taxon>Kickxellomycetes</taxon>
        <taxon>Kickxellales</taxon>
        <taxon>Kickxellaceae</taxon>
        <taxon>Spiromyces</taxon>
    </lineage>
</organism>
<protein>
    <submittedName>
        <fullName evidence="1">Uncharacterized protein</fullName>
    </submittedName>
</protein>
<evidence type="ECO:0000313" key="1">
    <source>
        <dbReference type="EMBL" id="KAJ1675607.1"/>
    </source>
</evidence>
<accession>A0ACC1HGK9</accession>
<reference evidence="1" key="1">
    <citation type="submission" date="2022-06" db="EMBL/GenBank/DDBJ databases">
        <title>Phylogenomic reconstructions and comparative analyses of Kickxellomycotina fungi.</title>
        <authorList>
            <person name="Reynolds N.K."/>
            <person name="Stajich J.E."/>
            <person name="Barry K."/>
            <person name="Grigoriev I.V."/>
            <person name="Crous P."/>
            <person name="Smith M.E."/>
        </authorList>
    </citation>
    <scope>NUCLEOTIDE SEQUENCE</scope>
    <source>
        <strain evidence="1">RSA 2271</strain>
    </source>
</reference>
<name>A0ACC1HGK9_9FUNG</name>
<proteinExistence type="predicted"/>
<gene>
    <name evidence="1" type="ORF">EV182_000944</name>
</gene>
<dbReference type="EMBL" id="JAMZIH010005234">
    <property type="protein sequence ID" value="KAJ1675607.1"/>
    <property type="molecule type" value="Genomic_DNA"/>
</dbReference>
<comment type="caution">
    <text evidence="1">The sequence shown here is derived from an EMBL/GenBank/DDBJ whole genome shotgun (WGS) entry which is preliminary data.</text>
</comment>
<keyword evidence="2" id="KW-1185">Reference proteome</keyword>
<dbReference type="Proteomes" id="UP001145114">
    <property type="component" value="Unassembled WGS sequence"/>
</dbReference>
<evidence type="ECO:0000313" key="2">
    <source>
        <dbReference type="Proteomes" id="UP001145114"/>
    </source>
</evidence>
<sequence>MKLSILFAIATLVAGAFAAPLVARGYIDDLVAAQNYLVNAKADLDQAYLQAAQNANSVGPDTPEGKKILADAKATYDASIQKVAAKYQEMVSAAQSNAIGKREDHYPGWSAEQVLKQKKEALDKQYDADIAAAASLGIGTAAYNERIVQIQLQYINDLNAITLEFQQATANAQSGN</sequence>